<protein>
    <recommendedName>
        <fullName evidence="4">Porin family protein</fullName>
    </recommendedName>
</protein>
<evidence type="ECO:0000313" key="2">
    <source>
        <dbReference type="EMBL" id="MUP43829.1"/>
    </source>
</evidence>
<organism evidence="2 3">
    <name type="scientific">Christiangramia aestuarii</name>
    <dbReference type="NCBI Taxonomy" id="1028746"/>
    <lineage>
        <taxon>Bacteria</taxon>
        <taxon>Pseudomonadati</taxon>
        <taxon>Bacteroidota</taxon>
        <taxon>Flavobacteriia</taxon>
        <taxon>Flavobacteriales</taxon>
        <taxon>Flavobacteriaceae</taxon>
        <taxon>Christiangramia</taxon>
    </lineage>
</organism>
<evidence type="ECO:0000256" key="1">
    <source>
        <dbReference type="SAM" id="SignalP"/>
    </source>
</evidence>
<keyword evidence="3" id="KW-1185">Reference proteome</keyword>
<dbReference type="RefSeq" id="WP_156277855.1">
    <property type="nucleotide sequence ID" value="NZ_BAABGI010000006.1"/>
</dbReference>
<feature type="signal peptide" evidence="1">
    <location>
        <begin position="1"/>
        <end position="20"/>
    </location>
</feature>
<comment type="caution">
    <text evidence="2">The sequence shown here is derived from an EMBL/GenBank/DDBJ whole genome shotgun (WGS) entry which is preliminary data.</text>
</comment>
<evidence type="ECO:0008006" key="4">
    <source>
        <dbReference type="Google" id="ProtNLM"/>
    </source>
</evidence>
<name>A0A7K1LSP1_9FLAO</name>
<dbReference type="OrthoDB" id="1492374at2"/>
<dbReference type="Proteomes" id="UP000460416">
    <property type="component" value="Unassembled WGS sequence"/>
</dbReference>
<dbReference type="AlphaFoldDB" id="A0A7K1LSP1"/>
<proteinExistence type="predicted"/>
<accession>A0A7K1LSP1</accession>
<evidence type="ECO:0000313" key="3">
    <source>
        <dbReference type="Proteomes" id="UP000460416"/>
    </source>
</evidence>
<gene>
    <name evidence="2" type="ORF">FLP08_14700</name>
</gene>
<keyword evidence="1" id="KW-0732">Signal</keyword>
<feature type="chain" id="PRO_5029655892" description="Porin family protein" evidence="1">
    <location>
        <begin position="21"/>
        <end position="164"/>
    </location>
</feature>
<reference evidence="2 3" key="1">
    <citation type="submission" date="2019-07" db="EMBL/GenBank/DDBJ databases">
        <title>Gramella aestuarii sp. nov., isolated from a tidal flat, and emended description of Gramella echinicola.</title>
        <authorList>
            <person name="Liu L."/>
        </authorList>
    </citation>
    <scope>NUCLEOTIDE SEQUENCE [LARGE SCALE GENOMIC DNA]</scope>
    <source>
        <strain evidence="2 3">BS12</strain>
    </source>
</reference>
<sequence>MKKILIFLMIIGMGVSNVNAQKNWTFGLNGGIPVGDVEEAYSFHASADVAYRIDILKLLDIGATAGYAHYFGKSFDVESLQFEAEDLQFIPLAGTARLRILSLLFVGTDLGYAIGVGSDSDGGFYVRPQIGVNLGLVNVLASYSNISNDGANIASINAGVEVKF</sequence>
<dbReference type="EMBL" id="VJVW01000007">
    <property type="protein sequence ID" value="MUP43829.1"/>
    <property type="molecule type" value="Genomic_DNA"/>
</dbReference>